<accession>A0A3M7LVU7</accession>
<organism evidence="1 2">
    <name type="scientific">Pyrenophora seminiperda CCB06</name>
    <dbReference type="NCBI Taxonomy" id="1302712"/>
    <lineage>
        <taxon>Eukaryota</taxon>
        <taxon>Fungi</taxon>
        <taxon>Dikarya</taxon>
        <taxon>Ascomycota</taxon>
        <taxon>Pezizomycotina</taxon>
        <taxon>Dothideomycetes</taxon>
        <taxon>Pleosporomycetidae</taxon>
        <taxon>Pleosporales</taxon>
        <taxon>Pleosporineae</taxon>
        <taxon>Pleosporaceae</taxon>
        <taxon>Pyrenophora</taxon>
    </lineage>
</organism>
<evidence type="ECO:0000313" key="2">
    <source>
        <dbReference type="Proteomes" id="UP000265663"/>
    </source>
</evidence>
<keyword evidence="2" id="KW-1185">Reference proteome</keyword>
<protein>
    <submittedName>
        <fullName evidence="1">Heterokaryon incompatibility</fullName>
    </submittedName>
</protein>
<gene>
    <name evidence="1" type="ORF">GMOD_00005475</name>
</gene>
<dbReference type="OrthoDB" id="270167at2759"/>
<dbReference type="Proteomes" id="UP000265663">
    <property type="component" value="Unassembled WGS sequence"/>
</dbReference>
<name>A0A3M7LVU7_9PLEO</name>
<reference evidence="1 2" key="1">
    <citation type="journal article" date="2014" name="PLoS ONE">
        <title>De novo Genome Assembly of the Fungal Plant Pathogen Pyrenophora semeniperda.</title>
        <authorList>
            <person name="Soliai M.M."/>
            <person name="Meyer S.E."/>
            <person name="Udall J.A."/>
            <person name="Elzinga D.E."/>
            <person name="Hermansen R.A."/>
            <person name="Bodily P.M."/>
            <person name="Hart A.A."/>
            <person name="Coleman C.E."/>
        </authorList>
    </citation>
    <scope>NUCLEOTIDE SEQUENCE [LARGE SCALE GENOMIC DNA]</scope>
    <source>
        <strain evidence="1 2">CCB06</strain>
        <tissue evidence="1">Mycelium</tissue>
    </source>
</reference>
<evidence type="ECO:0000313" key="1">
    <source>
        <dbReference type="EMBL" id="RMZ66339.1"/>
    </source>
</evidence>
<dbReference type="EMBL" id="KE747806">
    <property type="protein sequence ID" value="RMZ66339.1"/>
    <property type="molecule type" value="Genomic_DNA"/>
</dbReference>
<proteinExistence type="predicted"/>
<sequence length="442" mass="50294">MHVPNDQKDTSEKEIAMQSMDLVYKGCTYAVGYLWAQLQTQTEIDRLSDLLSGRIVRPELVGGNPILVNGIKNEVVHEVLDVLTKITNDIWRTRAWVFQEDYLAGRKMWLLIRHSRGLQKPLAYNKLGSLRGEVVIKSDELKTYATLLCLACSNAMRQDSRMTKQCIKILEKAGKYNILYKYHYPKAANAQMSMTVRILTDLVRRNSKYCTDLLPIVANVCAYDVRLATTEEGFKRRSLSMSILALYIANGELLGNFHGADKLKHNVFNFLKEHSLRICAPLPDGELTLIKHCRLSAYLESTGSSQKHDDWPPQHSMNAMASGIVDAMDTGKYLQLARPIGQSPGPGRGVPYRAILIRNRDDLQNVGSTYVFTSWSRTNKHTYSEMERRKIARYVSIEVGVDRQASDGTVRLRSKKWINGLCFFEGQKKFPFVFEWPESLSS</sequence>
<dbReference type="AlphaFoldDB" id="A0A3M7LVU7"/>